<evidence type="ECO:0000313" key="1">
    <source>
        <dbReference type="EMBL" id="GIY23219.1"/>
    </source>
</evidence>
<name>A0AAV4RQ27_CAEEX</name>
<accession>A0AAV4RQ27</accession>
<evidence type="ECO:0000313" key="2">
    <source>
        <dbReference type="Proteomes" id="UP001054945"/>
    </source>
</evidence>
<dbReference type="EMBL" id="BPLR01008248">
    <property type="protein sequence ID" value="GIY23219.1"/>
    <property type="molecule type" value="Genomic_DNA"/>
</dbReference>
<keyword evidence="2" id="KW-1185">Reference proteome</keyword>
<comment type="caution">
    <text evidence="1">The sequence shown here is derived from an EMBL/GenBank/DDBJ whole genome shotgun (WGS) entry which is preliminary data.</text>
</comment>
<proteinExistence type="predicted"/>
<reference evidence="1 2" key="1">
    <citation type="submission" date="2021-06" db="EMBL/GenBank/DDBJ databases">
        <title>Caerostris extrusa draft genome.</title>
        <authorList>
            <person name="Kono N."/>
            <person name="Arakawa K."/>
        </authorList>
    </citation>
    <scope>NUCLEOTIDE SEQUENCE [LARGE SCALE GENOMIC DNA]</scope>
</reference>
<organism evidence="1 2">
    <name type="scientific">Caerostris extrusa</name>
    <name type="common">Bark spider</name>
    <name type="synonym">Caerostris bankana</name>
    <dbReference type="NCBI Taxonomy" id="172846"/>
    <lineage>
        <taxon>Eukaryota</taxon>
        <taxon>Metazoa</taxon>
        <taxon>Ecdysozoa</taxon>
        <taxon>Arthropoda</taxon>
        <taxon>Chelicerata</taxon>
        <taxon>Arachnida</taxon>
        <taxon>Araneae</taxon>
        <taxon>Araneomorphae</taxon>
        <taxon>Entelegynae</taxon>
        <taxon>Araneoidea</taxon>
        <taxon>Araneidae</taxon>
        <taxon>Caerostris</taxon>
    </lineage>
</organism>
<sequence>MHNLNIQPVLKRKIKLCDAGEDTPEIGLDLLICADVLGEFLAGFNLLIIILDILYQDNKNLVDLPSSACDAKILLNSKRCWDDSAWLWNTQGFWLLNEKKVIDENLIES</sequence>
<dbReference type="Proteomes" id="UP001054945">
    <property type="component" value="Unassembled WGS sequence"/>
</dbReference>
<gene>
    <name evidence="1" type="ORF">CEXT_746611</name>
</gene>
<protein>
    <submittedName>
        <fullName evidence="1">Uncharacterized protein</fullName>
    </submittedName>
</protein>
<dbReference type="AlphaFoldDB" id="A0AAV4RQ27"/>